<dbReference type="SMART" id="SM00554">
    <property type="entry name" value="FAS1"/>
    <property type="match status" value="1"/>
</dbReference>
<evidence type="ECO:0000313" key="14">
    <source>
        <dbReference type="EMBL" id="JAT50582.1"/>
    </source>
</evidence>
<evidence type="ECO:0000256" key="10">
    <source>
        <dbReference type="SAM" id="MobiDB-lite"/>
    </source>
</evidence>
<dbReference type="PANTHER" id="PTHR32077">
    <property type="entry name" value="FASCICLIN-LIKE ARABINOGALACTAN PROTEIN"/>
    <property type="match status" value="1"/>
</dbReference>
<keyword evidence="5 12" id="KW-0732">Signal</keyword>
<dbReference type="PROSITE" id="PS50213">
    <property type="entry name" value="FAS1"/>
    <property type="match status" value="1"/>
</dbReference>
<feature type="region of interest" description="Disordered" evidence="10">
    <location>
        <begin position="181"/>
        <end position="206"/>
    </location>
</feature>
<keyword evidence="4" id="KW-0336">GPI-anchor</keyword>
<evidence type="ECO:0000256" key="1">
    <source>
        <dbReference type="ARBA" id="ARBA00004609"/>
    </source>
</evidence>
<dbReference type="Gene3D" id="2.30.180.10">
    <property type="entry name" value="FAS1 domain"/>
    <property type="match status" value="1"/>
</dbReference>
<accession>A0A1D1Y7H0</accession>
<dbReference type="FunFam" id="2.30.180.10:FF:000006">
    <property type="entry name" value="Fasciclin-like arabinogalactan protein 11"/>
    <property type="match status" value="1"/>
</dbReference>
<evidence type="ECO:0000256" key="12">
    <source>
        <dbReference type="SAM" id="SignalP"/>
    </source>
</evidence>
<dbReference type="EMBL" id="GDJX01017354">
    <property type="protein sequence ID" value="JAT50582.1"/>
    <property type="molecule type" value="Transcribed_RNA"/>
</dbReference>
<dbReference type="GO" id="GO:0005886">
    <property type="term" value="C:plasma membrane"/>
    <property type="evidence" value="ECO:0007669"/>
    <property type="project" value="UniProtKB-SubCell"/>
</dbReference>
<dbReference type="InterPro" id="IPR045003">
    <property type="entry name" value="FLA_A"/>
</dbReference>
<evidence type="ECO:0000256" key="9">
    <source>
        <dbReference type="ARBA" id="ARBA00024686"/>
    </source>
</evidence>
<evidence type="ECO:0000256" key="11">
    <source>
        <dbReference type="SAM" id="Phobius"/>
    </source>
</evidence>
<comment type="similarity">
    <text evidence="2">Belongs to the fasciclin-like AGP family.</text>
</comment>
<gene>
    <name evidence="14" type="primary">FLA11_0</name>
    <name evidence="14" type="ORF">g.14429</name>
</gene>
<evidence type="ECO:0000259" key="13">
    <source>
        <dbReference type="PROSITE" id="PS50213"/>
    </source>
</evidence>
<sequence length="240" mass="25031">MNTYCVGMLLLLLHCSCETTLGQTLNVTGILEKAGQFTTLIRLLRSTQMESQINSQLKNSNNGLTLFAPTDAAFSSLSPGTLNSLTDQQKVELVQYHVLPTLVPPSQFQTVSNPVRTLAGDARGGGYPLNVSSAGSGQVNISTGVVNATVSNAIFSDGQLAVYPVEKVLLPLRLFGPAAAPAPAPSSSTTPKGSLPNSKDGPPKAAVQASSTAARLGRMGFGGFAALALLLIGFLSWWEL</sequence>
<feature type="compositionally biased region" description="Low complexity" evidence="10">
    <location>
        <begin position="181"/>
        <end position="191"/>
    </location>
</feature>
<feature type="transmembrane region" description="Helical" evidence="11">
    <location>
        <begin position="219"/>
        <end position="238"/>
    </location>
</feature>
<evidence type="ECO:0000256" key="8">
    <source>
        <dbReference type="ARBA" id="ARBA00023180"/>
    </source>
</evidence>
<dbReference type="InterPro" id="IPR000782">
    <property type="entry name" value="FAS1_domain"/>
</dbReference>
<feature type="domain" description="FAS1" evidence="13">
    <location>
        <begin position="24"/>
        <end position="169"/>
    </location>
</feature>
<keyword evidence="8" id="KW-0325">Glycoprotein</keyword>
<dbReference type="PANTHER" id="PTHR32077:SF65">
    <property type="entry name" value="FASCICLIN-LIKE ARABINOGALACTAN PROTEIN 11"/>
    <property type="match status" value="1"/>
</dbReference>
<dbReference type="GO" id="GO:0009834">
    <property type="term" value="P:plant-type secondary cell wall biogenesis"/>
    <property type="evidence" value="ECO:0007669"/>
    <property type="project" value="UniProtKB-ARBA"/>
</dbReference>
<keyword evidence="11" id="KW-0812">Transmembrane</keyword>
<protein>
    <submittedName>
        <fullName evidence="14">Fasciclin-like arabinogalactan protein 11</fullName>
    </submittedName>
</protein>
<evidence type="ECO:0000256" key="3">
    <source>
        <dbReference type="ARBA" id="ARBA00022475"/>
    </source>
</evidence>
<evidence type="ECO:0000256" key="7">
    <source>
        <dbReference type="ARBA" id="ARBA00023136"/>
    </source>
</evidence>
<evidence type="ECO:0000256" key="5">
    <source>
        <dbReference type="ARBA" id="ARBA00022729"/>
    </source>
</evidence>
<keyword evidence="4" id="KW-0449">Lipoprotein</keyword>
<evidence type="ECO:0000256" key="6">
    <source>
        <dbReference type="ARBA" id="ARBA00022974"/>
    </source>
</evidence>
<keyword evidence="11" id="KW-1133">Transmembrane helix</keyword>
<feature type="signal peptide" evidence="12">
    <location>
        <begin position="1"/>
        <end position="22"/>
    </location>
</feature>
<dbReference type="SUPFAM" id="SSF82153">
    <property type="entry name" value="FAS1 domain"/>
    <property type="match status" value="1"/>
</dbReference>
<dbReference type="Pfam" id="PF02469">
    <property type="entry name" value="Fasciclin"/>
    <property type="match status" value="1"/>
</dbReference>
<evidence type="ECO:0000256" key="4">
    <source>
        <dbReference type="ARBA" id="ARBA00022622"/>
    </source>
</evidence>
<feature type="chain" id="PRO_5008899997" evidence="12">
    <location>
        <begin position="23"/>
        <end position="240"/>
    </location>
</feature>
<evidence type="ECO:0000256" key="2">
    <source>
        <dbReference type="ARBA" id="ARBA00007843"/>
    </source>
</evidence>
<dbReference type="InterPro" id="IPR036378">
    <property type="entry name" value="FAS1_dom_sf"/>
</dbReference>
<reference evidence="14" key="1">
    <citation type="submission" date="2015-07" db="EMBL/GenBank/DDBJ databases">
        <title>Transcriptome Assembly of Anthurium amnicola.</title>
        <authorList>
            <person name="Suzuki J."/>
        </authorList>
    </citation>
    <scope>NUCLEOTIDE SEQUENCE</scope>
</reference>
<name>A0A1D1Y7H0_9ARAE</name>
<comment type="function">
    <text evidence="9">May be a cell surface adhesion protein.</text>
</comment>
<comment type="subcellular location">
    <subcellularLocation>
        <location evidence="1">Cell membrane</location>
        <topology evidence="1">Lipid-anchor</topology>
        <topology evidence="1">GPI-anchor</topology>
    </subcellularLocation>
</comment>
<proteinExistence type="inferred from homology"/>
<keyword evidence="7 11" id="KW-0472">Membrane</keyword>
<keyword evidence="3" id="KW-1003">Cell membrane</keyword>
<dbReference type="GO" id="GO:0098552">
    <property type="term" value="C:side of membrane"/>
    <property type="evidence" value="ECO:0007669"/>
    <property type="project" value="UniProtKB-KW"/>
</dbReference>
<keyword evidence="6" id="KW-0654">Proteoglycan</keyword>
<dbReference type="AlphaFoldDB" id="A0A1D1Y7H0"/>
<organism evidence="14">
    <name type="scientific">Anthurium amnicola</name>
    <dbReference type="NCBI Taxonomy" id="1678845"/>
    <lineage>
        <taxon>Eukaryota</taxon>
        <taxon>Viridiplantae</taxon>
        <taxon>Streptophyta</taxon>
        <taxon>Embryophyta</taxon>
        <taxon>Tracheophyta</taxon>
        <taxon>Spermatophyta</taxon>
        <taxon>Magnoliopsida</taxon>
        <taxon>Liliopsida</taxon>
        <taxon>Araceae</taxon>
        <taxon>Pothoideae</taxon>
        <taxon>Potheae</taxon>
        <taxon>Anthurium</taxon>
    </lineage>
</organism>